<reference evidence="3 4" key="1">
    <citation type="journal article" date="2013" name="BMC Genomics">
        <title>The miniature genome of a carnivorous plant Genlisea aurea contains a low number of genes and short non-coding sequences.</title>
        <authorList>
            <person name="Leushkin E.V."/>
            <person name="Sutormin R.A."/>
            <person name="Nabieva E.R."/>
            <person name="Penin A.A."/>
            <person name="Kondrashov A.S."/>
            <person name="Logacheva M.D."/>
        </authorList>
    </citation>
    <scope>NUCLEOTIDE SEQUENCE [LARGE SCALE GENOMIC DNA]</scope>
</reference>
<sequence length="549" mass="60179">GLELLPAALIATVMTKLDVPSILSLASTCKAFRSCGEHILSFLPCFHIPDFAPSMNYLRPLLSSSNPHLRSLKLDCTRLDDSCLDFVVHPSLQELHLRNCARFSGRLLSQLGHFCHDLRILYLSSVAEKRGKSIDILHLKDLLTGCSNLETLILMFNVPVFICDDLPEVWDASSKLKSLEIGYIPSAMATAMLRPRPPTFSGSFRSSAGSPCPSSLLPNLQKLCLSVDFITDALVTMISEHLVSLAHLDLRDSPATEPRMAFDLTNNGVQRINARGKLKHLCLVRSQAASPSYFKRVNDLGILLMADRCAALESVHLGGFCQVTDSGYKTLLHSCRRLYKLRVHHGTHLTDLVFHDIRATSLSLTHVTLRWCGLVTNLTVSRLASNENLSVLDLRECRSLGDEALRSVSSLPGLRTLLLDGCDVSDAGISYLSTGPAGRNLVSLSLRGCRRLTDRCIGGGPMFDGSVSSLRELDLSNLPNVSDSAVLALARGRVPVTELRVRQCPLVGDTSVVALASMRCRGGSLRLLDVYNCGGMTEASLRWLRRPYF</sequence>
<name>S8BZR3_9LAMI</name>
<dbReference type="InterPro" id="IPR006553">
    <property type="entry name" value="Leu-rich_rpt_Cys-con_subtyp"/>
</dbReference>
<dbReference type="Pfam" id="PF25372">
    <property type="entry name" value="DUF7885"/>
    <property type="match status" value="1"/>
</dbReference>
<dbReference type="InterPro" id="IPR057207">
    <property type="entry name" value="FBXL15_LRR"/>
</dbReference>
<feature type="domain" description="F-box" evidence="1">
    <location>
        <begin position="3"/>
        <end position="35"/>
    </location>
</feature>
<dbReference type="SUPFAM" id="SSF52047">
    <property type="entry name" value="RNI-like"/>
    <property type="match status" value="2"/>
</dbReference>
<dbReference type="InterPro" id="IPR001810">
    <property type="entry name" value="F-box_dom"/>
</dbReference>
<dbReference type="AlphaFoldDB" id="S8BZR3"/>
<dbReference type="PANTHER" id="PTHR13318:SF86">
    <property type="entry name" value="F-BOX_LRR-REPEAT PROTEIN 10"/>
    <property type="match status" value="1"/>
</dbReference>
<evidence type="ECO:0000259" key="1">
    <source>
        <dbReference type="Pfam" id="PF00646"/>
    </source>
</evidence>
<evidence type="ECO:0000313" key="4">
    <source>
        <dbReference type="Proteomes" id="UP000015453"/>
    </source>
</evidence>
<feature type="non-terminal residue" evidence="3">
    <location>
        <position position="1"/>
    </location>
</feature>
<dbReference type="GO" id="GO:0019005">
    <property type="term" value="C:SCF ubiquitin ligase complex"/>
    <property type="evidence" value="ECO:0007669"/>
    <property type="project" value="TreeGrafter"/>
</dbReference>
<gene>
    <name evidence="3" type="ORF">M569_14941</name>
</gene>
<dbReference type="SMART" id="SM00367">
    <property type="entry name" value="LRR_CC"/>
    <property type="match status" value="9"/>
</dbReference>
<protein>
    <submittedName>
        <fullName evidence="3">F-box family protein</fullName>
    </submittedName>
</protein>
<dbReference type="Pfam" id="PF00646">
    <property type="entry name" value="F-box"/>
    <property type="match status" value="1"/>
</dbReference>
<feature type="domain" description="F-box/LRR-repeat protein 15-like leucin rich repeat" evidence="2">
    <location>
        <begin position="50"/>
        <end position="549"/>
    </location>
</feature>
<dbReference type="SUPFAM" id="SSF81383">
    <property type="entry name" value="F-box domain"/>
    <property type="match status" value="1"/>
</dbReference>
<evidence type="ECO:0000313" key="3">
    <source>
        <dbReference type="EMBL" id="EPS59864.1"/>
    </source>
</evidence>
<feature type="non-terminal residue" evidence="3">
    <location>
        <position position="549"/>
    </location>
</feature>
<comment type="caution">
    <text evidence="3">The sequence shown here is derived from an EMBL/GenBank/DDBJ whole genome shotgun (WGS) entry which is preliminary data.</text>
</comment>
<dbReference type="PANTHER" id="PTHR13318">
    <property type="entry name" value="PARTNER OF PAIRED, ISOFORM B-RELATED"/>
    <property type="match status" value="1"/>
</dbReference>
<proteinExistence type="predicted"/>
<keyword evidence="4" id="KW-1185">Reference proteome</keyword>
<dbReference type="InterPro" id="IPR036047">
    <property type="entry name" value="F-box-like_dom_sf"/>
</dbReference>
<organism evidence="3 4">
    <name type="scientific">Genlisea aurea</name>
    <dbReference type="NCBI Taxonomy" id="192259"/>
    <lineage>
        <taxon>Eukaryota</taxon>
        <taxon>Viridiplantae</taxon>
        <taxon>Streptophyta</taxon>
        <taxon>Embryophyta</taxon>
        <taxon>Tracheophyta</taxon>
        <taxon>Spermatophyta</taxon>
        <taxon>Magnoliopsida</taxon>
        <taxon>eudicotyledons</taxon>
        <taxon>Gunneridae</taxon>
        <taxon>Pentapetalae</taxon>
        <taxon>asterids</taxon>
        <taxon>lamiids</taxon>
        <taxon>Lamiales</taxon>
        <taxon>Lentibulariaceae</taxon>
        <taxon>Genlisea</taxon>
    </lineage>
</organism>
<dbReference type="Proteomes" id="UP000015453">
    <property type="component" value="Unassembled WGS sequence"/>
</dbReference>
<dbReference type="EMBL" id="AUSU01008018">
    <property type="protein sequence ID" value="EPS59864.1"/>
    <property type="molecule type" value="Genomic_DNA"/>
</dbReference>
<dbReference type="GO" id="GO:0031146">
    <property type="term" value="P:SCF-dependent proteasomal ubiquitin-dependent protein catabolic process"/>
    <property type="evidence" value="ECO:0007669"/>
    <property type="project" value="TreeGrafter"/>
</dbReference>
<dbReference type="Gene3D" id="3.80.10.10">
    <property type="entry name" value="Ribonuclease Inhibitor"/>
    <property type="match status" value="3"/>
</dbReference>
<evidence type="ECO:0000259" key="2">
    <source>
        <dbReference type="Pfam" id="PF25372"/>
    </source>
</evidence>
<dbReference type="OrthoDB" id="2585512at2759"/>
<dbReference type="InterPro" id="IPR032675">
    <property type="entry name" value="LRR_dom_sf"/>
</dbReference>
<accession>S8BZR3</accession>